<reference evidence="1 2" key="2">
    <citation type="journal article" date="2010" name="Nucleic Acids Res.">
        <title>BeetleBase in 2010: revisions to provide comprehensive genomic information for Tribolium castaneum.</title>
        <authorList>
            <person name="Kim H.S."/>
            <person name="Murphy T."/>
            <person name="Xia J."/>
            <person name="Caragea D."/>
            <person name="Park Y."/>
            <person name="Beeman R.W."/>
            <person name="Lorenzen M.D."/>
            <person name="Butcher S."/>
            <person name="Manak J.R."/>
            <person name="Brown S.J."/>
        </authorList>
    </citation>
    <scope>NUCLEOTIDE SEQUENCE [LARGE SCALE GENOMIC DNA]</scope>
    <source>
        <strain evidence="1 2">Georgia GA2</strain>
    </source>
</reference>
<protein>
    <submittedName>
        <fullName evidence="1">Uncharacterized protein</fullName>
    </submittedName>
</protein>
<evidence type="ECO:0000313" key="1">
    <source>
        <dbReference type="EMBL" id="EFA12153.1"/>
    </source>
</evidence>
<dbReference type="HOGENOM" id="CLU_2267176_0_0_1"/>
<accession>D7EHS5</accession>
<keyword evidence="2" id="KW-1185">Reference proteome</keyword>
<dbReference type="Proteomes" id="UP000007266">
    <property type="component" value="Unassembled WGS sequence"/>
</dbReference>
<gene>
    <name evidence="1" type="primary">GLEAN_02302</name>
    <name evidence="1" type="ORF">TcasGA2_TC002302</name>
</gene>
<dbReference type="AlphaFoldDB" id="D7EHS5"/>
<dbReference type="EMBL" id="KQ973114">
    <property type="protein sequence ID" value="EFA12153.1"/>
    <property type="molecule type" value="Genomic_DNA"/>
</dbReference>
<reference evidence="1 2" key="1">
    <citation type="journal article" date="2008" name="Nature">
        <title>The genome of the model beetle and pest Tribolium castaneum.</title>
        <authorList>
            <consortium name="Tribolium Genome Sequencing Consortium"/>
            <person name="Richards S."/>
            <person name="Gibbs R.A."/>
            <person name="Weinstock G.M."/>
            <person name="Brown S.J."/>
            <person name="Denell R."/>
            <person name="Beeman R.W."/>
            <person name="Gibbs R."/>
            <person name="Beeman R.W."/>
            <person name="Brown S.J."/>
            <person name="Bucher G."/>
            <person name="Friedrich M."/>
            <person name="Grimmelikhuijzen C.J."/>
            <person name="Klingler M."/>
            <person name="Lorenzen M."/>
            <person name="Richards S."/>
            <person name="Roth S."/>
            <person name="Schroder R."/>
            <person name="Tautz D."/>
            <person name="Zdobnov E.M."/>
            <person name="Muzny D."/>
            <person name="Gibbs R.A."/>
            <person name="Weinstock G.M."/>
            <person name="Attaway T."/>
            <person name="Bell S."/>
            <person name="Buhay C.J."/>
            <person name="Chandrabose M.N."/>
            <person name="Chavez D."/>
            <person name="Clerk-Blankenburg K.P."/>
            <person name="Cree A."/>
            <person name="Dao M."/>
            <person name="Davis C."/>
            <person name="Chacko J."/>
            <person name="Dinh H."/>
            <person name="Dugan-Rocha S."/>
            <person name="Fowler G."/>
            <person name="Garner T.T."/>
            <person name="Garnes J."/>
            <person name="Gnirke A."/>
            <person name="Hawes A."/>
            <person name="Hernandez J."/>
            <person name="Hines S."/>
            <person name="Holder M."/>
            <person name="Hume J."/>
            <person name="Jhangiani S.N."/>
            <person name="Joshi V."/>
            <person name="Khan Z.M."/>
            <person name="Jackson L."/>
            <person name="Kovar C."/>
            <person name="Kowis A."/>
            <person name="Lee S."/>
            <person name="Lewis L.R."/>
            <person name="Margolis J."/>
            <person name="Morgan M."/>
            <person name="Nazareth L.V."/>
            <person name="Nguyen N."/>
            <person name="Okwuonu G."/>
            <person name="Parker D."/>
            <person name="Richards S."/>
            <person name="Ruiz S.J."/>
            <person name="Santibanez J."/>
            <person name="Savard J."/>
            <person name="Scherer S.E."/>
            <person name="Schneider B."/>
            <person name="Sodergren E."/>
            <person name="Tautz D."/>
            <person name="Vattahil S."/>
            <person name="Villasana D."/>
            <person name="White C.S."/>
            <person name="Wright R."/>
            <person name="Park Y."/>
            <person name="Beeman R.W."/>
            <person name="Lord J."/>
            <person name="Oppert B."/>
            <person name="Lorenzen M."/>
            <person name="Brown S."/>
            <person name="Wang L."/>
            <person name="Savard J."/>
            <person name="Tautz D."/>
            <person name="Richards S."/>
            <person name="Weinstock G."/>
            <person name="Gibbs R.A."/>
            <person name="Liu Y."/>
            <person name="Worley K."/>
            <person name="Weinstock G."/>
            <person name="Elsik C.G."/>
            <person name="Reese J.T."/>
            <person name="Elhaik E."/>
            <person name="Landan G."/>
            <person name="Graur D."/>
            <person name="Arensburger P."/>
            <person name="Atkinson P."/>
            <person name="Beeman R.W."/>
            <person name="Beidler J."/>
            <person name="Brown S.J."/>
            <person name="Demuth J.P."/>
            <person name="Drury D.W."/>
            <person name="Du Y.Z."/>
            <person name="Fujiwara H."/>
            <person name="Lorenzen M."/>
            <person name="Maselli V."/>
            <person name="Osanai M."/>
            <person name="Park Y."/>
            <person name="Robertson H.M."/>
            <person name="Tu Z."/>
            <person name="Wang J.J."/>
            <person name="Wang S."/>
            <person name="Richards S."/>
            <person name="Song H."/>
            <person name="Zhang L."/>
            <person name="Sodergren E."/>
            <person name="Werner D."/>
            <person name="Stanke M."/>
            <person name="Morgenstern B."/>
            <person name="Solovyev V."/>
            <person name="Kosarev P."/>
            <person name="Brown G."/>
            <person name="Chen H.C."/>
            <person name="Ermolaeva O."/>
            <person name="Hlavina W."/>
            <person name="Kapustin Y."/>
            <person name="Kiryutin B."/>
            <person name="Kitts P."/>
            <person name="Maglott D."/>
            <person name="Pruitt K."/>
            <person name="Sapojnikov V."/>
            <person name="Souvorov A."/>
            <person name="Mackey A.J."/>
            <person name="Waterhouse R.M."/>
            <person name="Wyder S."/>
            <person name="Zdobnov E.M."/>
            <person name="Zdobnov E.M."/>
            <person name="Wyder S."/>
            <person name="Kriventseva E.V."/>
            <person name="Kadowaki T."/>
            <person name="Bork P."/>
            <person name="Aranda M."/>
            <person name="Bao R."/>
            <person name="Beermann A."/>
            <person name="Berns N."/>
            <person name="Bolognesi R."/>
            <person name="Bonneton F."/>
            <person name="Bopp D."/>
            <person name="Brown S.J."/>
            <person name="Bucher G."/>
            <person name="Butts T."/>
            <person name="Chaumot A."/>
            <person name="Denell R.E."/>
            <person name="Ferrier D.E."/>
            <person name="Friedrich M."/>
            <person name="Gordon C.M."/>
            <person name="Jindra M."/>
            <person name="Klingler M."/>
            <person name="Lan Q."/>
            <person name="Lattorff H.M."/>
            <person name="Laudet V."/>
            <person name="von Levetsow C."/>
            <person name="Liu Z."/>
            <person name="Lutz R."/>
            <person name="Lynch J.A."/>
            <person name="da Fonseca R.N."/>
            <person name="Posnien N."/>
            <person name="Reuter R."/>
            <person name="Roth S."/>
            <person name="Savard J."/>
            <person name="Schinko J.B."/>
            <person name="Schmitt C."/>
            <person name="Schoppmeier M."/>
            <person name="Schroder R."/>
            <person name="Shippy T.D."/>
            <person name="Simonnet F."/>
            <person name="Marques-Souza H."/>
            <person name="Tautz D."/>
            <person name="Tomoyasu Y."/>
            <person name="Trauner J."/>
            <person name="Van der Zee M."/>
            <person name="Vervoort M."/>
            <person name="Wittkopp N."/>
            <person name="Wimmer E.A."/>
            <person name="Yang X."/>
            <person name="Jones A.K."/>
            <person name="Sattelle D.B."/>
            <person name="Ebert P.R."/>
            <person name="Nelson D."/>
            <person name="Scott J.G."/>
            <person name="Beeman R.W."/>
            <person name="Muthukrishnan S."/>
            <person name="Kramer K.J."/>
            <person name="Arakane Y."/>
            <person name="Beeman R.W."/>
            <person name="Zhu Q."/>
            <person name="Hogenkamp D."/>
            <person name="Dixit R."/>
            <person name="Oppert B."/>
            <person name="Jiang H."/>
            <person name="Zou Z."/>
            <person name="Marshall J."/>
            <person name="Elpidina E."/>
            <person name="Vinokurov K."/>
            <person name="Oppert C."/>
            <person name="Zou Z."/>
            <person name="Evans J."/>
            <person name="Lu Z."/>
            <person name="Zhao P."/>
            <person name="Sumathipala N."/>
            <person name="Altincicek B."/>
            <person name="Vilcinskas A."/>
            <person name="Williams M."/>
            <person name="Hultmark D."/>
            <person name="Hetru C."/>
            <person name="Jiang H."/>
            <person name="Grimmelikhuijzen C.J."/>
            <person name="Hauser F."/>
            <person name="Cazzamali G."/>
            <person name="Williamson M."/>
            <person name="Park Y."/>
            <person name="Li B."/>
            <person name="Tanaka Y."/>
            <person name="Predel R."/>
            <person name="Neupert S."/>
            <person name="Schachtner J."/>
            <person name="Verleyen P."/>
            <person name="Raible F."/>
            <person name="Bork P."/>
            <person name="Friedrich M."/>
            <person name="Walden K.K."/>
            <person name="Robertson H.M."/>
            <person name="Angeli S."/>
            <person name="Foret S."/>
            <person name="Bucher G."/>
            <person name="Schuetz S."/>
            <person name="Maleszka R."/>
            <person name="Wimmer E.A."/>
            <person name="Beeman R.W."/>
            <person name="Lorenzen M."/>
            <person name="Tomoyasu Y."/>
            <person name="Miller S.C."/>
            <person name="Grossmann D."/>
            <person name="Bucher G."/>
        </authorList>
    </citation>
    <scope>NUCLEOTIDE SEQUENCE [LARGE SCALE GENOMIC DNA]</scope>
    <source>
        <strain evidence="1 2">Georgia GA2</strain>
    </source>
</reference>
<organism evidence="1 2">
    <name type="scientific">Tribolium castaneum</name>
    <name type="common">Red flour beetle</name>
    <dbReference type="NCBI Taxonomy" id="7070"/>
    <lineage>
        <taxon>Eukaryota</taxon>
        <taxon>Metazoa</taxon>
        <taxon>Ecdysozoa</taxon>
        <taxon>Arthropoda</taxon>
        <taxon>Hexapoda</taxon>
        <taxon>Insecta</taxon>
        <taxon>Pterygota</taxon>
        <taxon>Neoptera</taxon>
        <taxon>Endopterygota</taxon>
        <taxon>Coleoptera</taxon>
        <taxon>Polyphaga</taxon>
        <taxon>Cucujiformia</taxon>
        <taxon>Tenebrionidae</taxon>
        <taxon>Tenebrionidae incertae sedis</taxon>
        <taxon>Tribolium</taxon>
    </lineage>
</organism>
<proteinExistence type="predicted"/>
<dbReference type="InParanoid" id="D7EHS5"/>
<sequence length="103" mass="11908">MIIVGINIADHRGLRMYLRHAWYFVMEYEVLCASGFVNIRTNIQSVSKSMKSGLAELREQKLRQEWPLCSSITEKLHELLQIRSEFLFVVRLVVKAARGSALI</sequence>
<name>D7EHS5_TRICA</name>
<evidence type="ECO:0000313" key="2">
    <source>
        <dbReference type="Proteomes" id="UP000007266"/>
    </source>
</evidence>